<dbReference type="InterPro" id="IPR013783">
    <property type="entry name" value="Ig-like_fold"/>
</dbReference>
<dbReference type="SMART" id="SM01076">
    <property type="entry name" value="CG-1"/>
    <property type="match status" value="1"/>
</dbReference>
<feature type="region of interest" description="Disordered" evidence="15">
    <location>
        <begin position="345"/>
        <end position="398"/>
    </location>
</feature>
<dbReference type="InterPro" id="IPR036770">
    <property type="entry name" value="Ankyrin_rpt-contain_sf"/>
</dbReference>
<comment type="subcellular location">
    <subcellularLocation>
        <location evidence="2">Cytoplasm</location>
    </subcellularLocation>
    <subcellularLocation>
        <location evidence="1">Nucleus</location>
    </subcellularLocation>
</comment>
<dbReference type="OMA" id="GCANYSA"/>
<keyword evidence="10" id="KW-0539">Nucleus</keyword>
<feature type="compositionally biased region" description="Low complexity" evidence="15">
    <location>
        <begin position="367"/>
        <end position="385"/>
    </location>
</feature>
<dbReference type="SMART" id="SM00015">
    <property type="entry name" value="IQ"/>
    <property type="match status" value="2"/>
</dbReference>
<dbReference type="Pfam" id="PF12796">
    <property type="entry name" value="Ank_2"/>
    <property type="match status" value="1"/>
</dbReference>
<evidence type="ECO:0000256" key="14">
    <source>
        <dbReference type="PROSITE-ProRule" id="PRU00023"/>
    </source>
</evidence>
<dbReference type="GO" id="GO:0007399">
    <property type="term" value="P:nervous system development"/>
    <property type="evidence" value="ECO:0007669"/>
    <property type="project" value="UniProtKB-ARBA"/>
</dbReference>
<dbReference type="PANTHER" id="PTHR23335">
    <property type="entry name" value="CALMODULIN-BINDING TRANSCRIPTION ACTIVATOR CAMTA"/>
    <property type="match status" value="1"/>
</dbReference>
<feature type="compositionally biased region" description="Low complexity" evidence="15">
    <location>
        <begin position="1311"/>
        <end position="1320"/>
    </location>
</feature>
<feature type="compositionally biased region" description="Low complexity" evidence="15">
    <location>
        <begin position="444"/>
        <end position="466"/>
    </location>
</feature>
<feature type="repeat" description="ANK" evidence="14">
    <location>
        <begin position="1062"/>
        <end position="1094"/>
    </location>
</feature>
<evidence type="ECO:0000313" key="17">
    <source>
        <dbReference type="Ensembl" id="ENSCVAP00000003125.1"/>
    </source>
</evidence>
<keyword evidence="8" id="KW-0010">Activator</keyword>
<dbReference type="Ensembl" id="ENSCVAT00000010548.1">
    <property type="protein sequence ID" value="ENSCVAP00000003125.1"/>
    <property type="gene ID" value="ENSCVAG00000004376.1"/>
</dbReference>
<dbReference type="FunFam" id="1.20.5.190:FF:000038">
    <property type="entry name" value="calmodulin-binding transcription activator 1 isoform X2"/>
    <property type="match status" value="1"/>
</dbReference>
<reference evidence="17" key="1">
    <citation type="submission" date="2025-08" db="UniProtKB">
        <authorList>
            <consortium name="Ensembl"/>
        </authorList>
    </citation>
    <scope>IDENTIFICATION</scope>
</reference>
<sequence>MILYNRKKVKYRKDGYCWKKRKDGKTTREDHMKLKVQGVECLYGCYVHSSIIPTFHRRCYWLLQNPDIVLVHYLNVPAIEDCGKPCGPILCSINTDKKEWAKWTKEELIGQLKPMAGSSVHHKCNSAKHRIISPKVDPRSGYSSGHSEVQNNDVSEGKTEHSAHGGGKSGGGTAREKRNGKVHKPVLLHQNSTEVSSTNQVEVPDTTQNSPVSISSGLNSDPDMADSPVVTGMSHVPSVMSGLSQSVFMSEVTGEPVYSMSPAGGPNAHLMGADATSQGLVLSMTADRHKFAFPGGGGVGEPGTTTAGDSLSMLSTAGVSEELVLTSSLDTGNIKIPETNMNFDPDCFLNNPKQGQTYGGSALKTEGNSSSTSSSSNGSSSTNGSLQRSPNMSDNSYPFNSALVKNIKTEDTSFEQQMKESGYQVGGVVNCGGGVSSGTGSGQGSLSLTPTGTLLPSGGGLSPSTTLEQMDFSAIDAKQEYTSSATPVSYGQAIPSPHMQHQNRSPSFFLQEASQTNQAQQGRSSISQKSHLMEHNTHDSGAYMGLQVVKTDSPGSSGHLHHHHQNQTQHRANCNGGSPTEGSGQASSLQLLQYQGPFPGLGSEHEEVVGLEQSGNVNSAQTGATENGGENLLKPGDHIQACGTGNREGGRSEHYLQQASDGATGGAGATGEGVTMHNGNSDGSNRTQQLQPLLHGTSMVQGLYNAVGAHQGLSAATNNGGTGGSGMEISLDHFDISFGNQFSDLINDFISVDGSGTAMAAGSALYAHQLATSHNTENQNTASGPTQEDGGARGSGYSPSELCLQPCCSPQSLSGGVGAGGNTGEAGSLSYMNVAEVVSAAVAHGALGMLQATGRLFMVTDYSPEWSYPEGGVKVLITGPWQEASSNYSCLFDQISVPASLIQPGVLRCYCPHDTGLVTLQVAISNQIISNSVVFEYKARALPSLPSSQHDWLSLDNQFRMSILERLEQMERRMAEMASQQQTSSAGSGGAGGGTGGGGGGGTGGGSGGGGGGGNNNQSQCASGQMQASSSFESRVVVVCEKMMSRACWAKSKHLIHSKTFRGMTLLHLAAGQGYATLIQTLIKWTKHADSIDLELEVDPLNVDHFSCTPLMWACALGHLEAAVVLYKWDRRALAIPDSLGRLPLSIARSRGHTKLAECLEQLQREEQQPPASLPATTRMSFSPTPDAPTSDSWMVLRRPRSEPSNCYSSDGQRDLPLAKKHKPNPELFHNRPDKPMSVPLSLEQQQLHKLSSVNMITLAEQIIEATPERIKRENFSTADSGPLDTSAVSTTMNWLASYLGDVSLYNEPLTPSSNPNLSPRGSPLREGPLERSAVPSPSDWSEFINASNSKVERDLAQLTLSDPEQRELYEAARLVQTAFRKYKGRPLREQQEVAAAVIQRCYKKYKQLTWIALKYALYKKMTQAAILIQSKFRSYHEQKKFQQSRRAAVLIQQYYRSYKEFGKLKPHHRGAAAALVQHKLGSLLTKRQDQAARKIMRFLRRCRHPLMDHRLFKRGERIEKGQGT</sequence>
<evidence type="ECO:0000256" key="12">
    <source>
        <dbReference type="ARBA" id="ARBA00055757"/>
    </source>
</evidence>
<dbReference type="InterPro" id="IPR002909">
    <property type="entry name" value="IPT_dom"/>
</dbReference>
<name>A0A3Q2FH01_CYPVA</name>
<evidence type="ECO:0000256" key="1">
    <source>
        <dbReference type="ARBA" id="ARBA00004123"/>
    </source>
</evidence>
<comment type="subunit">
    <text evidence="11">May interact with calmodulin.</text>
</comment>
<dbReference type="GO" id="GO:0003690">
    <property type="term" value="F:double-stranded DNA binding"/>
    <property type="evidence" value="ECO:0007669"/>
    <property type="project" value="TreeGrafter"/>
</dbReference>
<evidence type="ECO:0000256" key="3">
    <source>
        <dbReference type="ARBA" id="ARBA00008267"/>
    </source>
</evidence>
<feature type="compositionally biased region" description="Polar residues" evidence="15">
    <location>
        <begin position="571"/>
        <end position="586"/>
    </location>
</feature>
<protein>
    <recommendedName>
        <fullName evidence="13">Calmodulin-binding transcription activator 1</fullName>
    </recommendedName>
</protein>
<reference evidence="17" key="2">
    <citation type="submission" date="2025-09" db="UniProtKB">
        <authorList>
            <consortium name="Ensembl"/>
        </authorList>
    </citation>
    <scope>IDENTIFICATION</scope>
</reference>
<dbReference type="CDD" id="cd23767">
    <property type="entry name" value="IQCD"/>
    <property type="match status" value="1"/>
</dbReference>
<evidence type="ECO:0000256" key="10">
    <source>
        <dbReference type="ARBA" id="ARBA00023242"/>
    </source>
</evidence>
<dbReference type="SUPFAM" id="SSF81296">
    <property type="entry name" value="E set domains"/>
    <property type="match status" value="1"/>
</dbReference>
<feature type="compositionally biased region" description="Gly residues" evidence="15">
    <location>
        <begin position="987"/>
        <end position="1015"/>
    </location>
</feature>
<keyword evidence="7 14" id="KW-0040">ANK repeat</keyword>
<dbReference type="GO" id="GO:0006357">
    <property type="term" value="P:regulation of transcription by RNA polymerase II"/>
    <property type="evidence" value="ECO:0007669"/>
    <property type="project" value="TreeGrafter"/>
</dbReference>
<feature type="compositionally biased region" description="Polar residues" evidence="15">
    <location>
        <begin position="141"/>
        <end position="154"/>
    </location>
</feature>
<feature type="region of interest" description="Disordered" evidence="15">
    <location>
        <begin position="775"/>
        <end position="797"/>
    </location>
</feature>
<dbReference type="Pfam" id="PF01833">
    <property type="entry name" value="TIG"/>
    <property type="match status" value="1"/>
</dbReference>
<feature type="region of interest" description="Disordered" evidence="15">
    <location>
        <begin position="1311"/>
        <end position="1339"/>
    </location>
</feature>
<dbReference type="GO" id="GO:0005737">
    <property type="term" value="C:cytoplasm"/>
    <property type="evidence" value="ECO:0007669"/>
    <property type="project" value="UniProtKB-SubCell"/>
</dbReference>
<dbReference type="FunFam" id="1.25.40.20:FF:000165">
    <property type="entry name" value="calmodulin-binding transcription activator 1 isoform X2"/>
    <property type="match status" value="1"/>
</dbReference>
<keyword evidence="4" id="KW-0963">Cytoplasm</keyword>
<feature type="domain" description="CG-1" evidence="16">
    <location>
        <begin position="1"/>
        <end position="82"/>
    </location>
</feature>
<keyword evidence="9" id="KW-0804">Transcription</keyword>
<evidence type="ECO:0000256" key="9">
    <source>
        <dbReference type="ARBA" id="ARBA00023163"/>
    </source>
</evidence>
<evidence type="ECO:0000256" key="8">
    <source>
        <dbReference type="ARBA" id="ARBA00023159"/>
    </source>
</evidence>
<feature type="region of interest" description="Disordered" evidence="15">
    <location>
        <begin position="1164"/>
        <end position="1238"/>
    </location>
</feature>
<evidence type="ECO:0000256" key="6">
    <source>
        <dbReference type="ARBA" id="ARBA00023015"/>
    </source>
</evidence>
<accession>A0A3Q2FH01</accession>
<dbReference type="PANTHER" id="PTHR23335:SF11">
    <property type="entry name" value="CALMODULIN-BINDING TRANSCRIPTION ACTIVATOR 1"/>
    <property type="match status" value="1"/>
</dbReference>
<evidence type="ECO:0000256" key="13">
    <source>
        <dbReference type="ARBA" id="ARBA00071877"/>
    </source>
</evidence>
<dbReference type="Gene3D" id="1.25.40.20">
    <property type="entry name" value="Ankyrin repeat-containing domain"/>
    <property type="match status" value="1"/>
</dbReference>
<evidence type="ECO:0000313" key="18">
    <source>
        <dbReference type="Proteomes" id="UP000265020"/>
    </source>
</evidence>
<feature type="compositionally biased region" description="Polar residues" evidence="15">
    <location>
        <begin position="386"/>
        <end position="398"/>
    </location>
</feature>
<feature type="compositionally biased region" description="Polar residues" evidence="15">
    <location>
        <begin position="189"/>
        <end position="219"/>
    </location>
</feature>
<dbReference type="GeneTree" id="ENSGT00940000155203"/>
<evidence type="ECO:0000259" key="16">
    <source>
        <dbReference type="PROSITE" id="PS51437"/>
    </source>
</evidence>
<dbReference type="FunFam" id="2.60.40.10:FF:000089">
    <property type="entry name" value="calmodulin-binding transcription activator 2 isoform X1"/>
    <property type="match status" value="1"/>
</dbReference>
<dbReference type="InterPro" id="IPR000048">
    <property type="entry name" value="IQ_motif_EF-hand-BS"/>
</dbReference>
<feature type="compositionally biased region" description="Polar residues" evidence="15">
    <location>
        <begin position="1175"/>
        <end position="1193"/>
    </location>
</feature>
<evidence type="ECO:0000256" key="2">
    <source>
        <dbReference type="ARBA" id="ARBA00004496"/>
    </source>
</evidence>
<dbReference type="Gene3D" id="1.20.5.190">
    <property type="match status" value="1"/>
</dbReference>
<feature type="compositionally biased region" description="Gly residues" evidence="15">
    <location>
        <begin position="164"/>
        <end position="173"/>
    </location>
</feature>
<comment type="similarity">
    <text evidence="3">Belongs to the CAMTA family.</text>
</comment>
<dbReference type="PROSITE" id="PS50096">
    <property type="entry name" value="IQ"/>
    <property type="match status" value="1"/>
</dbReference>
<feature type="region of interest" description="Disordered" evidence="15">
    <location>
        <begin position="436"/>
        <end position="466"/>
    </location>
</feature>
<comment type="function">
    <text evidence="12">Transcriptional activator.</text>
</comment>
<feature type="region of interest" description="Disordered" evidence="15">
    <location>
        <begin position="974"/>
        <end position="1022"/>
    </location>
</feature>
<dbReference type="InterPro" id="IPR002110">
    <property type="entry name" value="Ankyrin_rpt"/>
</dbReference>
<evidence type="ECO:0000256" key="11">
    <source>
        <dbReference type="ARBA" id="ARBA00029480"/>
    </source>
</evidence>
<dbReference type="Pfam" id="PF03859">
    <property type="entry name" value="CG-1"/>
    <property type="match status" value="1"/>
</dbReference>
<proteinExistence type="inferred from homology"/>
<dbReference type="Gene3D" id="2.60.40.10">
    <property type="entry name" value="Immunoglobulins"/>
    <property type="match status" value="1"/>
</dbReference>
<keyword evidence="5" id="KW-0677">Repeat</keyword>
<keyword evidence="18" id="KW-1185">Reference proteome</keyword>
<dbReference type="SUPFAM" id="SSF48403">
    <property type="entry name" value="Ankyrin repeat"/>
    <property type="match status" value="1"/>
</dbReference>
<dbReference type="PROSITE" id="PS51437">
    <property type="entry name" value="CG_1"/>
    <property type="match status" value="1"/>
</dbReference>
<dbReference type="InterPro" id="IPR005559">
    <property type="entry name" value="CG-1_dom"/>
</dbReference>
<dbReference type="InterPro" id="IPR014756">
    <property type="entry name" value="Ig_E-set"/>
</dbReference>
<dbReference type="Proteomes" id="UP000265020">
    <property type="component" value="Unassembled WGS sequence"/>
</dbReference>
<dbReference type="PROSITE" id="PS50088">
    <property type="entry name" value="ANK_REPEAT"/>
    <property type="match status" value="1"/>
</dbReference>
<organism evidence="17 18">
    <name type="scientific">Cyprinodon variegatus</name>
    <name type="common">Sheepshead minnow</name>
    <dbReference type="NCBI Taxonomy" id="28743"/>
    <lineage>
        <taxon>Eukaryota</taxon>
        <taxon>Metazoa</taxon>
        <taxon>Chordata</taxon>
        <taxon>Craniata</taxon>
        <taxon>Vertebrata</taxon>
        <taxon>Euteleostomi</taxon>
        <taxon>Actinopterygii</taxon>
        <taxon>Neopterygii</taxon>
        <taxon>Teleostei</taxon>
        <taxon>Neoteleostei</taxon>
        <taxon>Acanthomorphata</taxon>
        <taxon>Ovalentaria</taxon>
        <taxon>Atherinomorphae</taxon>
        <taxon>Cyprinodontiformes</taxon>
        <taxon>Cyprinodontidae</taxon>
        <taxon>Cyprinodon</taxon>
    </lineage>
</organism>
<evidence type="ECO:0000256" key="15">
    <source>
        <dbReference type="SAM" id="MobiDB-lite"/>
    </source>
</evidence>
<feature type="region of interest" description="Disordered" evidence="15">
    <location>
        <begin position="129"/>
        <end position="225"/>
    </location>
</feature>
<evidence type="ECO:0000256" key="5">
    <source>
        <dbReference type="ARBA" id="ARBA00022737"/>
    </source>
</evidence>
<keyword evidence="6" id="KW-0805">Transcription regulation</keyword>
<dbReference type="Pfam" id="PF00612">
    <property type="entry name" value="IQ"/>
    <property type="match status" value="1"/>
</dbReference>
<feature type="region of interest" description="Disordered" evidence="15">
    <location>
        <begin position="548"/>
        <end position="586"/>
    </location>
</feature>
<evidence type="ECO:0000256" key="4">
    <source>
        <dbReference type="ARBA" id="ARBA00022490"/>
    </source>
</evidence>
<evidence type="ECO:0000256" key="7">
    <source>
        <dbReference type="ARBA" id="ARBA00023043"/>
    </source>
</evidence>
<dbReference type="GO" id="GO:0005634">
    <property type="term" value="C:nucleus"/>
    <property type="evidence" value="ECO:0007669"/>
    <property type="project" value="UniProtKB-SubCell"/>
</dbReference>
<dbReference type="GO" id="GO:0003712">
    <property type="term" value="F:transcription coregulator activity"/>
    <property type="evidence" value="ECO:0007669"/>
    <property type="project" value="TreeGrafter"/>
</dbReference>
<feature type="compositionally biased region" description="Polar residues" evidence="15">
    <location>
        <begin position="775"/>
        <end position="786"/>
    </location>
</feature>